<evidence type="ECO:0000256" key="5">
    <source>
        <dbReference type="PROSITE-ProRule" id="PRU10141"/>
    </source>
</evidence>
<feature type="compositionally biased region" description="Pro residues" evidence="6">
    <location>
        <begin position="353"/>
        <end position="363"/>
    </location>
</feature>
<keyword evidence="7" id="KW-1133">Transmembrane helix</keyword>
<feature type="compositionally biased region" description="Low complexity" evidence="6">
    <location>
        <begin position="494"/>
        <end position="506"/>
    </location>
</feature>
<dbReference type="KEGG" id="llu:AKJ09_04727"/>
<feature type="compositionally biased region" description="Polar residues" evidence="6">
    <location>
        <begin position="383"/>
        <end position="397"/>
    </location>
</feature>
<keyword evidence="7" id="KW-0472">Membrane</keyword>
<evidence type="ECO:0000313" key="9">
    <source>
        <dbReference type="EMBL" id="AKU98063.1"/>
    </source>
</evidence>
<dbReference type="STRING" id="1391654.AKJ09_04727"/>
<dbReference type="GO" id="GO:0005524">
    <property type="term" value="F:ATP binding"/>
    <property type="evidence" value="ECO:0007669"/>
    <property type="project" value="UniProtKB-UniRule"/>
</dbReference>
<dbReference type="InterPro" id="IPR011009">
    <property type="entry name" value="Kinase-like_dom_sf"/>
</dbReference>
<keyword evidence="2 5" id="KW-0547">Nucleotide-binding</keyword>
<proteinExistence type="predicted"/>
<dbReference type="Gene3D" id="3.30.200.20">
    <property type="entry name" value="Phosphorylase Kinase, domain 1"/>
    <property type="match status" value="1"/>
</dbReference>
<dbReference type="PATRIC" id="fig|1391654.3.peg.4792"/>
<feature type="region of interest" description="Disordered" evidence="6">
    <location>
        <begin position="353"/>
        <end position="397"/>
    </location>
</feature>
<keyword evidence="4 5" id="KW-0067">ATP-binding</keyword>
<dbReference type="SUPFAM" id="SSF56112">
    <property type="entry name" value="Protein kinase-like (PK-like)"/>
    <property type="match status" value="1"/>
</dbReference>
<protein>
    <submittedName>
        <fullName evidence="9">Serine/threonine protein kinase</fullName>
    </submittedName>
</protein>
<accession>A0A0K1PX10</accession>
<dbReference type="GO" id="GO:0004674">
    <property type="term" value="F:protein serine/threonine kinase activity"/>
    <property type="evidence" value="ECO:0007669"/>
    <property type="project" value="UniProtKB-KW"/>
</dbReference>
<dbReference type="PROSITE" id="PS00108">
    <property type="entry name" value="PROTEIN_KINASE_ST"/>
    <property type="match status" value="1"/>
</dbReference>
<dbReference type="PROSITE" id="PS00107">
    <property type="entry name" value="PROTEIN_KINASE_ATP"/>
    <property type="match status" value="1"/>
</dbReference>
<evidence type="ECO:0000256" key="4">
    <source>
        <dbReference type="ARBA" id="ARBA00022840"/>
    </source>
</evidence>
<dbReference type="RefSeq" id="WP_146649099.1">
    <property type="nucleotide sequence ID" value="NZ_CP012333.1"/>
</dbReference>
<sequence>MMPSSLPSSARGLPRPGDVVAGKYRIEATIGTGGMGIVMAAVDTTLGRPVAIKLLSPERAARDGAGARFLREARTAASIQSEHVVRVFEVATLPDGVSYIAMELLKGVELGDLVASRGGLPIDEAVDHVLEACAALAEAHRLGVVHRDLKPQNLFVTQRPDGTPCVKILDFGISKAQSADVQSLTATDTVMGTPLYMSPEQVRSLKNVDHRTDIWALGAILFELLTASPVFDAPTASALCAMIAMDPPTPLRMRRPAAPPALEAVIYRCMNKDPAGRFRDVVELAEALVPFASERGRRAAMLAVRIARSEASFAPTDAQLIRGPQSMATAPTVDSGSVRTTGAPFPLVQHPVSPMPSGQPPMGPSGFPVAPIVSAPPPGSLPPNDTQRSWQEPSAQTAKSGGSAVVFAMAGAVVGLLFLGGGGYVAYTKLTPHPTAPVASNVEPAPPPSMSPSNVAPGMTTPVPSASSAPSPSAAPSASASAAKPTVPPKGAKDAGAPAAPSSAPKNDSLEAEKRIAQGRCDHMKFLLSTNDRKTNANANQVKTLTCLPASTQNGINCERAVCRSACEILDDKSCIRQLDFAERNWPAKF</sequence>
<name>A0A0K1PX10_9BACT</name>
<feature type="domain" description="Protein kinase" evidence="8">
    <location>
        <begin position="24"/>
        <end position="292"/>
    </location>
</feature>
<keyword evidence="1" id="KW-0808">Transferase</keyword>
<keyword evidence="10" id="KW-1185">Reference proteome</keyword>
<feature type="region of interest" description="Disordered" evidence="6">
    <location>
        <begin position="438"/>
        <end position="510"/>
    </location>
</feature>
<feature type="compositionally biased region" description="Low complexity" evidence="6">
    <location>
        <begin position="461"/>
        <end position="485"/>
    </location>
</feature>
<gene>
    <name evidence="9" type="ORF">AKJ09_04727</name>
</gene>
<dbReference type="InterPro" id="IPR000719">
    <property type="entry name" value="Prot_kinase_dom"/>
</dbReference>
<keyword evidence="9" id="KW-0723">Serine/threonine-protein kinase</keyword>
<dbReference type="Gene3D" id="1.10.510.10">
    <property type="entry name" value="Transferase(Phosphotransferase) domain 1"/>
    <property type="match status" value="1"/>
</dbReference>
<keyword evidence="7" id="KW-0812">Transmembrane</keyword>
<feature type="transmembrane region" description="Helical" evidence="7">
    <location>
        <begin position="404"/>
        <end position="427"/>
    </location>
</feature>
<feature type="binding site" evidence="5">
    <location>
        <position position="53"/>
    </location>
    <ligand>
        <name>ATP</name>
        <dbReference type="ChEBI" id="CHEBI:30616"/>
    </ligand>
</feature>
<dbReference type="EMBL" id="CP012333">
    <property type="protein sequence ID" value="AKU98063.1"/>
    <property type="molecule type" value="Genomic_DNA"/>
</dbReference>
<reference evidence="9 10" key="1">
    <citation type="submission" date="2015-08" db="EMBL/GenBank/DDBJ databases">
        <authorList>
            <person name="Babu N.S."/>
            <person name="Beckwith C.J."/>
            <person name="Beseler K.G."/>
            <person name="Brison A."/>
            <person name="Carone J.V."/>
            <person name="Caskin T.P."/>
            <person name="Diamond M."/>
            <person name="Durham M.E."/>
            <person name="Foxe J.M."/>
            <person name="Go M."/>
            <person name="Henderson B.A."/>
            <person name="Jones I.B."/>
            <person name="McGettigan J.A."/>
            <person name="Micheletti S.J."/>
            <person name="Nasrallah M.E."/>
            <person name="Ortiz D."/>
            <person name="Piller C.R."/>
            <person name="Privatt S.R."/>
            <person name="Schneider S.L."/>
            <person name="Sharp S."/>
            <person name="Smith T.C."/>
            <person name="Stanton J.D."/>
            <person name="Ullery H.E."/>
            <person name="Wilson R.J."/>
            <person name="Serrano M.G."/>
            <person name="Buck G."/>
            <person name="Lee V."/>
            <person name="Wang Y."/>
            <person name="Carvalho R."/>
            <person name="Voegtly L."/>
            <person name="Shi R."/>
            <person name="Duckworth R."/>
            <person name="Johnson A."/>
            <person name="Loviza R."/>
            <person name="Walstead R."/>
            <person name="Shah Z."/>
            <person name="Kiflezghi M."/>
            <person name="Wade K."/>
            <person name="Ball S.L."/>
            <person name="Bradley K.W."/>
            <person name="Asai D.J."/>
            <person name="Bowman C.A."/>
            <person name="Russell D.A."/>
            <person name="Pope W.H."/>
            <person name="Jacobs-Sera D."/>
            <person name="Hendrix R.W."/>
            <person name="Hatfull G.F."/>
        </authorList>
    </citation>
    <scope>NUCLEOTIDE SEQUENCE [LARGE SCALE GENOMIC DNA]</scope>
    <source>
        <strain evidence="9 10">DSM 27648</strain>
    </source>
</reference>
<evidence type="ECO:0000256" key="3">
    <source>
        <dbReference type="ARBA" id="ARBA00022777"/>
    </source>
</evidence>
<dbReference type="CDD" id="cd14014">
    <property type="entry name" value="STKc_PknB_like"/>
    <property type="match status" value="1"/>
</dbReference>
<evidence type="ECO:0000256" key="6">
    <source>
        <dbReference type="SAM" id="MobiDB-lite"/>
    </source>
</evidence>
<keyword evidence="3 9" id="KW-0418">Kinase</keyword>
<evidence type="ECO:0000256" key="1">
    <source>
        <dbReference type="ARBA" id="ARBA00022679"/>
    </source>
</evidence>
<evidence type="ECO:0000259" key="8">
    <source>
        <dbReference type="PROSITE" id="PS50011"/>
    </source>
</evidence>
<evidence type="ECO:0000256" key="2">
    <source>
        <dbReference type="ARBA" id="ARBA00022741"/>
    </source>
</evidence>
<dbReference type="Pfam" id="PF00069">
    <property type="entry name" value="Pkinase"/>
    <property type="match status" value="1"/>
</dbReference>
<evidence type="ECO:0000256" key="7">
    <source>
        <dbReference type="SAM" id="Phobius"/>
    </source>
</evidence>
<dbReference type="PROSITE" id="PS50011">
    <property type="entry name" value="PROTEIN_KINASE_DOM"/>
    <property type="match status" value="1"/>
</dbReference>
<dbReference type="AlphaFoldDB" id="A0A0K1PX10"/>
<dbReference type="Proteomes" id="UP000064967">
    <property type="component" value="Chromosome"/>
</dbReference>
<organism evidence="9 10">
    <name type="scientific">Labilithrix luteola</name>
    <dbReference type="NCBI Taxonomy" id="1391654"/>
    <lineage>
        <taxon>Bacteria</taxon>
        <taxon>Pseudomonadati</taxon>
        <taxon>Myxococcota</taxon>
        <taxon>Polyangia</taxon>
        <taxon>Polyangiales</taxon>
        <taxon>Labilitrichaceae</taxon>
        <taxon>Labilithrix</taxon>
    </lineage>
</organism>
<evidence type="ECO:0000313" key="10">
    <source>
        <dbReference type="Proteomes" id="UP000064967"/>
    </source>
</evidence>
<dbReference type="InterPro" id="IPR017441">
    <property type="entry name" value="Protein_kinase_ATP_BS"/>
</dbReference>
<dbReference type="InterPro" id="IPR008271">
    <property type="entry name" value="Ser/Thr_kinase_AS"/>
</dbReference>
<dbReference type="OrthoDB" id="9801841at2"/>
<dbReference type="SMART" id="SM00220">
    <property type="entry name" value="S_TKc"/>
    <property type="match status" value="1"/>
</dbReference>
<dbReference type="PANTHER" id="PTHR43289">
    <property type="entry name" value="MITOGEN-ACTIVATED PROTEIN KINASE KINASE KINASE 20-RELATED"/>
    <property type="match status" value="1"/>
</dbReference>
<dbReference type="PANTHER" id="PTHR43289:SF6">
    <property type="entry name" value="SERINE_THREONINE-PROTEIN KINASE NEKL-3"/>
    <property type="match status" value="1"/>
</dbReference>